<evidence type="ECO:0000259" key="8">
    <source>
        <dbReference type="PROSITE" id="PS51203"/>
    </source>
</evidence>
<comment type="function">
    <text evidence="3">Required for nuclear movement. May interact between microtubules and nuclei and/or may be involved in the generation of force used to move nuclei during interphase.</text>
</comment>
<dbReference type="Proteomes" id="UP000030752">
    <property type="component" value="Unassembled WGS sequence"/>
</dbReference>
<keyword evidence="2" id="KW-0963">Cytoplasm</keyword>
<dbReference type="HOGENOM" id="CLU_416783_0_0_1"/>
<evidence type="ECO:0000256" key="4">
    <source>
        <dbReference type="ARBA" id="ARBA00068398"/>
    </source>
</evidence>
<evidence type="ECO:0000256" key="6">
    <source>
        <dbReference type="SAM" id="Phobius"/>
    </source>
</evidence>
<dbReference type="Pfam" id="PF04969">
    <property type="entry name" value="CS"/>
    <property type="match status" value="1"/>
</dbReference>
<dbReference type="InterPro" id="IPR008978">
    <property type="entry name" value="HSP20-like_chaperone"/>
</dbReference>
<evidence type="ECO:0000256" key="5">
    <source>
        <dbReference type="SAM" id="MobiDB-lite"/>
    </source>
</evidence>
<dbReference type="eggNOG" id="KOG2265">
    <property type="taxonomic scope" value="Eukaryota"/>
</dbReference>
<evidence type="ECO:0000256" key="7">
    <source>
        <dbReference type="SAM" id="SignalP"/>
    </source>
</evidence>
<dbReference type="EMBL" id="KB822722">
    <property type="protein sequence ID" value="ETN38772.1"/>
    <property type="molecule type" value="Genomic_DNA"/>
</dbReference>
<feature type="compositionally biased region" description="Low complexity" evidence="5">
    <location>
        <begin position="156"/>
        <end position="195"/>
    </location>
</feature>
<keyword evidence="10" id="KW-1185">Reference proteome</keyword>
<evidence type="ECO:0000313" key="9">
    <source>
        <dbReference type="EMBL" id="ETN38772.1"/>
    </source>
</evidence>
<feature type="region of interest" description="Disordered" evidence="5">
    <location>
        <begin position="156"/>
        <end position="200"/>
    </location>
</feature>
<evidence type="ECO:0000313" key="10">
    <source>
        <dbReference type="Proteomes" id="UP000030752"/>
    </source>
</evidence>
<keyword evidence="7" id="KW-0732">Signal</keyword>
<dbReference type="InterPro" id="IPR007052">
    <property type="entry name" value="CS_dom"/>
</dbReference>
<dbReference type="RefSeq" id="XP_008719361.1">
    <property type="nucleotide sequence ID" value="XM_008721139.1"/>
</dbReference>
<feature type="compositionally biased region" description="Basic and acidic residues" evidence="5">
    <location>
        <begin position="474"/>
        <end position="493"/>
    </location>
</feature>
<dbReference type="InterPro" id="IPR037898">
    <property type="entry name" value="NudC_fam"/>
</dbReference>
<feature type="region of interest" description="Disordered" evidence="5">
    <location>
        <begin position="462"/>
        <end position="494"/>
    </location>
</feature>
<feature type="domain" description="CS" evidence="8">
    <location>
        <begin position="492"/>
        <end position="585"/>
    </location>
</feature>
<name>W2RQN0_CYPE1</name>
<dbReference type="PANTHER" id="PTHR12356:SF3">
    <property type="entry name" value="NUCLEAR MIGRATION PROTEIN NUDC"/>
    <property type="match status" value="1"/>
</dbReference>
<dbReference type="VEuPathDB" id="FungiDB:HMPREF1541_06810"/>
<keyword evidence="6" id="KW-0472">Membrane</keyword>
<dbReference type="AlphaFoldDB" id="W2RQN0"/>
<dbReference type="STRING" id="1220924.W2RQN0"/>
<dbReference type="InParanoid" id="W2RQN0"/>
<accession>W2RQN0</accession>
<dbReference type="GO" id="GO:0005737">
    <property type="term" value="C:cytoplasm"/>
    <property type="evidence" value="ECO:0007669"/>
    <property type="project" value="UniProtKB-SubCell"/>
</dbReference>
<feature type="chain" id="PRO_5004825008" description="Nuclear movement protein nudC" evidence="7">
    <location>
        <begin position="26"/>
        <end position="658"/>
    </location>
</feature>
<dbReference type="CDD" id="cd06467">
    <property type="entry name" value="p23_NUDC_like"/>
    <property type="match status" value="1"/>
</dbReference>
<evidence type="ECO:0000256" key="3">
    <source>
        <dbReference type="ARBA" id="ARBA00059400"/>
    </source>
</evidence>
<dbReference type="PROSITE" id="PS51203">
    <property type="entry name" value="CS"/>
    <property type="match status" value="1"/>
</dbReference>
<dbReference type="GO" id="GO:0051082">
    <property type="term" value="F:unfolded protein binding"/>
    <property type="evidence" value="ECO:0007669"/>
    <property type="project" value="TreeGrafter"/>
</dbReference>
<dbReference type="GO" id="GO:0006457">
    <property type="term" value="P:protein folding"/>
    <property type="evidence" value="ECO:0007669"/>
    <property type="project" value="TreeGrafter"/>
</dbReference>
<gene>
    <name evidence="9" type="ORF">HMPREF1541_06810</name>
</gene>
<proteinExistence type="predicted"/>
<feature type="region of interest" description="Disordered" evidence="5">
    <location>
        <begin position="407"/>
        <end position="450"/>
    </location>
</feature>
<sequence>MDSRSISYRACTLLALLSLLQRLNASPSFHASDILLRRDQPNCKTVDPSLPDTFKCASNQACISLDSSSSALCCPANSDCSSIGPISCDVSKQDPAKNPSSGVLTKKLNDDLPSCGTLCCPFGYTCSKKSDDEFQCNIDNAKAHFLGAFPGAEPSSSNTASSTSTSTSTSSPASTSKAATTTTTSASLSASSSNSADEDAKCNPFPPGPFFAGLVPGAIVGALSVLLWVGFTGRAKKPQNGSPGSLQKPERRPFISDPIPMGDTRDRADFLRRATKRTMSIFSTRDGENRADSNPWKMPTPPVPNNIPVAPPQPPVTPTPAGANRERDHVPSLQSIKIYTPPDLVQYPSAAVSPLRTKKLNPEQHDPRFASPFTSPPRVDNAPTYDNPVRAEEPIELEARPASSVYNQSLRRTSSQFDLQASRRASSQYEYPIGETLTPHRYQGDPSKRDTSFTALMEHCNIPDAGSREPSPSAEERKKQDEADRKREEEEQAKLPYKWTQTLNEAEVSVPIPGNLKARDLVVDLKKTHLKVQIKGQDAIIDGDFPHPIIVDDSTWTLTSGPDNTKDIVLTLAKMPNSHWWAHIVTSAPKIDTSKITPENSKLSDLDGDTRGMVEKMMYDQEMQRQGKPTSDEQKKQDMLKKFMEQHPEMDFSNAKMG</sequence>
<evidence type="ECO:0000256" key="2">
    <source>
        <dbReference type="ARBA" id="ARBA00022490"/>
    </source>
</evidence>
<dbReference type="SUPFAM" id="SSF49764">
    <property type="entry name" value="HSP20-like chaperones"/>
    <property type="match status" value="1"/>
</dbReference>
<feature type="signal peptide" evidence="7">
    <location>
        <begin position="1"/>
        <end position="25"/>
    </location>
</feature>
<feature type="region of interest" description="Disordered" evidence="5">
    <location>
        <begin position="234"/>
        <end position="265"/>
    </location>
</feature>
<dbReference type="FunFam" id="2.60.40.790:FF:000001">
    <property type="entry name" value="Nuclear migration protein nudC"/>
    <property type="match status" value="1"/>
</dbReference>
<protein>
    <recommendedName>
        <fullName evidence="4">Nuclear movement protein nudC</fullName>
    </recommendedName>
</protein>
<feature type="compositionally biased region" description="Polar residues" evidence="5">
    <location>
        <begin position="407"/>
        <end position="429"/>
    </location>
</feature>
<feature type="region of interest" description="Disordered" evidence="5">
    <location>
        <begin position="360"/>
        <end position="380"/>
    </location>
</feature>
<keyword evidence="6" id="KW-1133">Transmembrane helix</keyword>
<comment type="subcellular location">
    <subcellularLocation>
        <location evidence="1">Cytoplasm</location>
    </subcellularLocation>
</comment>
<dbReference type="Gene3D" id="2.60.40.790">
    <property type="match status" value="1"/>
</dbReference>
<dbReference type="OrthoDB" id="416217at2759"/>
<dbReference type="GeneID" id="19974149"/>
<keyword evidence="6" id="KW-0812">Transmembrane</keyword>
<evidence type="ECO:0000256" key="1">
    <source>
        <dbReference type="ARBA" id="ARBA00004496"/>
    </source>
</evidence>
<organism evidence="9 10">
    <name type="scientific">Cyphellophora europaea (strain CBS 101466)</name>
    <name type="common">Phialophora europaea</name>
    <dbReference type="NCBI Taxonomy" id="1220924"/>
    <lineage>
        <taxon>Eukaryota</taxon>
        <taxon>Fungi</taxon>
        <taxon>Dikarya</taxon>
        <taxon>Ascomycota</taxon>
        <taxon>Pezizomycotina</taxon>
        <taxon>Eurotiomycetes</taxon>
        <taxon>Chaetothyriomycetidae</taxon>
        <taxon>Chaetothyriales</taxon>
        <taxon>Cyphellophoraceae</taxon>
        <taxon>Cyphellophora</taxon>
    </lineage>
</organism>
<feature type="transmembrane region" description="Helical" evidence="6">
    <location>
        <begin position="210"/>
        <end position="231"/>
    </location>
</feature>
<reference evidence="9 10" key="1">
    <citation type="submission" date="2013-03" db="EMBL/GenBank/DDBJ databases">
        <title>The Genome Sequence of Phialophora europaea CBS 101466.</title>
        <authorList>
            <consortium name="The Broad Institute Genomics Platform"/>
            <person name="Cuomo C."/>
            <person name="de Hoog S."/>
            <person name="Gorbushina A."/>
            <person name="Walker B."/>
            <person name="Young S.K."/>
            <person name="Zeng Q."/>
            <person name="Gargeya S."/>
            <person name="Fitzgerald M."/>
            <person name="Haas B."/>
            <person name="Abouelleil A."/>
            <person name="Allen A.W."/>
            <person name="Alvarado L."/>
            <person name="Arachchi H.M."/>
            <person name="Berlin A.M."/>
            <person name="Chapman S.B."/>
            <person name="Gainer-Dewar J."/>
            <person name="Goldberg J."/>
            <person name="Griggs A."/>
            <person name="Gujja S."/>
            <person name="Hansen M."/>
            <person name="Howarth C."/>
            <person name="Imamovic A."/>
            <person name="Ireland A."/>
            <person name="Larimer J."/>
            <person name="McCowan C."/>
            <person name="Murphy C."/>
            <person name="Pearson M."/>
            <person name="Poon T.W."/>
            <person name="Priest M."/>
            <person name="Roberts A."/>
            <person name="Saif S."/>
            <person name="Shea T."/>
            <person name="Sisk P."/>
            <person name="Sykes S."/>
            <person name="Wortman J."/>
            <person name="Nusbaum C."/>
            <person name="Birren B."/>
        </authorList>
    </citation>
    <scope>NUCLEOTIDE SEQUENCE [LARGE SCALE GENOMIC DNA]</scope>
    <source>
        <strain evidence="9 10">CBS 101466</strain>
    </source>
</reference>
<dbReference type="PANTHER" id="PTHR12356">
    <property type="entry name" value="NUCLEAR MOVEMENT PROTEIN NUDC"/>
    <property type="match status" value="1"/>
</dbReference>